<evidence type="ECO:0000313" key="17">
    <source>
        <dbReference type="EMBL" id="QBZ60975.1"/>
    </source>
</evidence>
<evidence type="ECO:0000256" key="9">
    <source>
        <dbReference type="ARBA" id="ARBA00023110"/>
    </source>
</evidence>
<protein>
    <recommendedName>
        <fullName evidence="5">peptidylprolyl isomerase</fullName>
        <ecNumber evidence="5">5.2.1.8</ecNumber>
    </recommendedName>
</protein>
<keyword evidence="9" id="KW-0697">Rotamase</keyword>
<dbReference type="PROSITE" id="PS50072">
    <property type="entry name" value="CSA_PPIASE_2"/>
    <property type="match status" value="1"/>
</dbReference>
<evidence type="ECO:0000256" key="6">
    <source>
        <dbReference type="ARBA" id="ARBA00022490"/>
    </source>
</evidence>
<feature type="compositionally biased region" description="Polar residues" evidence="15">
    <location>
        <begin position="432"/>
        <end position="442"/>
    </location>
</feature>
<evidence type="ECO:0000256" key="4">
    <source>
        <dbReference type="ARBA" id="ARBA00011524"/>
    </source>
</evidence>
<evidence type="ECO:0000256" key="1">
    <source>
        <dbReference type="ARBA" id="ARBA00000971"/>
    </source>
</evidence>
<dbReference type="InterPro" id="IPR002130">
    <property type="entry name" value="Cyclophilin-type_PPIase_dom"/>
</dbReference>
<evidence type="ECO:0000256" key="3">
    <source>
        <dbReference type="ARBA" id="ARBA00004496"/>
    </source>
</evidence>
<evidence type="ECO:0000259" key="16">
    <source>
        <dbReference type="PROSITE" id="PS50072"/>
    </source>
</evidence>
<comment type="subunit">
    <text evidence="4">Associated with the spliceosome.</text>
</comment>
<feature type="compositionally biased region" description="Polar residues" evidence="15">
    <location>
        <begin position="557"/>
        <end position="567"/>
    </location>
</feature>
<feature type="compositionally biased region" description="Basic and acidic residues" evidence="15">
    <location>
        <begin position="265"/>
        <end position="281"/>
    </location>
</feature>
<evidence type="ECO:0000256" key="12">
    <source>
        <dbReference type="ARBA" id="ARBA00023242"/>
    </source>
</evidence>
<dbReference type="InterPro" id="IPR029000">
    <property type="entry name" value="Cyclophilin-like_dom_sf"/>
</dbReference>
<dbReference type="GO" id="GO:0006457">
    <property type="term" value="P:protein folding"/>
    <property type="evidence" value="ECO:0007669"/>
    <property type="project" value="InterPro"/>
</dbReference>
<reference evidence="17 18" key="1">
    <citation type="journal article" date="2019" name="Mol. Biol. Evol.">
        <title>Blast fungal genomes show frequent chromosomal changes, gene gains and losses, and effector gene turnover.</title>
        <authorList>
            <person name="Gomez Luciano L.B."/>
            <person name="Jason Tsai I."/>
            <person name="Chuma I."/>
            <person name="Tosa Y."/>
            <person name="Chen Y.H."/>
            <person name="Li J.Y."/>
            <person name="Li M.Y."/>
            <person name="Jade Lu M.Y."/>
            <person name="Nakayashiki H."/>
            <person name="Li W.H."/>
        </authorList>
    </citation>
    <scope>NUCLEOTIDE SEQUENCE [LARGE SCALE GENOMIC DNA]</scope>
    <source>
        <strain evidence="17">MZ5-1-6</strain>
    </source>
</reference>
<proteinExistence type="inferred from homology"/>
<gene>
    <name evidence="17" type="ORF">PoMZ_07921</name>
</gene>
<dbReference type="PANTHER" id="PTHR45625">
    <property type="entry name" value="PEPTIDYL-PROLYL CIS-TRANS ISOMERASE-RELATED"/>
    <property type="match status" value="1"/>
</dbReference>
<evidence type="ECO:0000256" key="15">
    <source>
        <dbReference type="SAM" id="MobiDB-lite"/>
    </source>
</evidence>
<dbReference type="GO" id="GO:0008380">
    <property type="term" value="P:RNA splicing"/>
    <property type="evidence" value="ECO:0007669"/>
    <property type="project" value="UniProtKB-KW"/>
</dbReference>
<dbReference type="PRINTS" id="PR00153">
    <property type="entry name" value="CSAPPISMRASE"/>
</dbReference>
<dbReference type="InterPro" id="IPR044666">
    <property type="entry name" value="Cyclophilin_A-like"/>
</dbReference>
<dbReference type="FunFam" id="2.40.100.10:FF:000034">
    <property type="entry name" value="Peptidyl-prolyl isomerase CWC27 protein"/>
    <property type="match status" value="1"/>
</dbReference>
<keyword evidence="7" id="KW-0507">mRNA processing</keyword>
<keyword evidence="11" id="KW-0413">Isomerase</keyword>
<dbReference type="PANTHER" id="PTHR45625:SF6">
    <property type="entry name" value="SPLICEOSOME-ASSOCIATED PROTEIN CWC27 HOMOLOG"/>
    <property type="match status" value="1"/>
</dbReference>
<dbReference type="SUPFAM" id="SSF50891">
    <property type="entry name" value="Cyclophilin-like"/>
    <property type="match status" value="1"/>
</dbReference>
<dbReference type="CDD" id="cd01925">
    <property type="entry name" value="cyclophilin_CeCYP16-like"/>
    <property type="match status" value="1"/>
</dbReference>
<organism evidence="17 18">
    <name type="scientific">Pyricularia oryzae</name>
    <name type="common">Rice blast fungus</name>
    <name type="synonym">Magnaporthe oryzae</name>
    <dbReference type="NCBI Taxonomy" id="318829"/>
    <lineage>
        <taxon>Eukaryota</taxon>
        <taxon>Fungi</taxon>
        <taxon>Dikarya</taxon>
        <taxon>Ascomycota</taxon>
        <taxon>Pezizomycotina</taxon>
        <taxon>Sordariomycetes</taxon>
        <taxon>Sordariomycetidae</taxon>
        <taxon>Magnaporthales</taxon>
        <taxon>Pyriculariaceae</taxon>
        <taxon>Pyricularia</taxon>
    </lineage>
</organism>
<keyword evidence="6" id="KW-0963">Cytoplasm</keyword>
<comment type="subcellular location">
    <subcellularLocation>
        <location evidence="3">Cytoplasm</location>
    </subcellularLocation>
    <subcellularLocation>
        <location evidence="2">Nucleus</location>
    </subcellularLocation>
</comment>
<feature type="region of interest" description="Disordered" evidence="15">
    <location>
        <begin position="525"/>
        <end position="573"/>
    </location>
</feature>
<evidence type="ECO:0000256" key="7">
    <source>
        <dbReference type="ARBA" id="ARBA00022664"/>
    </source>
</evidence>
<evidence type="ECO:0000256" key="8">
    <source>
        <dbReference type="ARBA" id="ARBA00022728"/>
    </source>
</evidence>
<dbReference type="InterPro" id="IPR020892">
    <property type="entry name" value="Cyclophilin-type_PPIase_CS"/>
</dbReference>
<dbReference type="GO" id="GO:0071013">
    <property type="term" value="C:catalytic step 2 spliceosome"/>
    <property type="evidence" value="ECO:0007669"/>
    <property type="project" value="TreeGrafter"/>
</dbReference>
<dbReference type="GO" id="GO:0005737">
    <property type="term" value="C:cytoplasm"/>
    <property type="evidence" value="ECO:0007669"/>
    <property type="project" value="UniProtKB-SubCell"/>
</dbReference>
<feature type="compositionally biased region" description="Basic and acidic residues" evidence="15">
    <location>
        <begin position="525"/>
        <end position="544"/>
    </location>
</feature>
<dbReference type="EC" id="5.2.1.8" evidence="5"/>
<comment type="catalytic activity">
    <reaction evidence="1">
        <text>[protein]-peptidylproline (omega=180) = [protein]-peptidylproline (omega=0)</text>
        <dbReference type="Rhea" id="RHEA:16237"/>
        <dbReference type="Rhea" id="RHEA-COMP:10747"/>
        <dbReference type="Rhea" id="RHEA-COMP:10748"/>
        <dbReference type="ChEBI" id="CHEBI:83833"/>
        <dbReference type="ChEBI" id="CHEBI:83834"/>
        <dbReference type="EC" id="5.2.1.8"/>
    </reaction>
</comment>
<dbReference type="Gene3D" id="2.40.100.10">
    <property type="entry name" value="Cyclophilin-like"/>
    <property type="match status" value="1"/>
</dbReference>
<accession>A0A4P7NGA9</accession>
<evidence type="ECO:0000256" key="13">
    <source>
        <dbReference type="ARBA" id="ARBA00038509"/>
    </source>
</evidence>
<feature type="region of interest" description="Disordered" evidence="15">
    <location>
        <begin position="217"/>
        <end position="357"/>
    </location>
</feature>
<dbReference type="EMBL" id="CP034207">
    <property type="protein sequence ID" value="QBZ60975.1"/>
    <property type="molecule type" value="Genomic_DNA"/>
</dbReference>
<evidence type="ECO:0000313" key="18">
    <source>
        <dbReference type="Proteomes" id="UP000294847"/>
    </source>
</evidence>
<feature type="region of interest" description="Disordered" evidence="15">
    <location>
        <begin position="425"/>
        <end position="464"/>
    </location>
</feature>
<evidence type="ECO:0000256" key="10">
    <source>
        <dbReference type="ARBA" id="ARBA00023187"/>
    </source>
</evidence>
<keyword evidence="12" id="KW-0539">Nucleus</keyword>
<dbReference type="Proteomes" id="UP000294847">
    <property type="component" value="Chromosome 4"/>
</dbReference>
<sequence>MSTIYNTEPQPTASVILHTSVGELSVELFAKQTPLTSRNFLQRCLDGYYDNTIFHRLVPGFIVQGGDPTGTGNGGESIYDGGALSGDLDPWPMDQRRGKNAGPLGINFKDEFHSRLKFNRRGLLGMANEGAPDTNGSQFFFTFDKADELNSKNTMFGRVAGDTIYNLQKIGEAELAEGTERPLYPIKLERVEILVNPFDDMKKRERVVKVVDTAPAPAKKPKKRKVGKQLLSFGDEEGEGEELPILKKPKFDTRIVMDDEATETPVKRPKDGKPTEVKDATLAKTSAAGKEAGVNAVGMKDATASSDSTVKLRDDPQKPNEPSGSPPPLLTRIQPRYGDDEPAQWKNTKAKDNRTALEKANDEIATLKASMRRNVNSEPIKEEKKSALELMIPETSTRGRKRRGGANNNDVAEEQKTMNLLKAFQSKLADAPSTSTNAQESPTGEHATGEGATGGAGEKPAEDEGEVCDLHFIINCQSCQAWDKLEGKDESDDEGWMSHALSFAADKLGKDLNYRRKAEEELIVIDPREKARSLQEEKRQEKGSRTGGSGRAWDQARNAQMSRSSNLAGRGAR</sequence>
<dbReference type="GO" id="GO:0003755">
    <property type="term" value="F:peptidyl-prolyl cis-trans isomerase activity"/>
    <property type="evidence" value="ECO:0007669"/>
    <property type="project" value="UniProtKB-KW"/>
</dbReference>
<evidence type="ECO:0000256" key="11">
    <source>
        <dbReference type="ARBA" id="ARBA00023235"/>
    </source>
</evidence>
<dbReference type="GO" id="GO:0006397">
    <property type="term" value="P:mRNA processing"/>
    <property type="evidence" value="ECO:0007669"/>
    <property type="project" value="UniProtKB-KW"/>
</dbReference>
<comment type="function">
    <text evidence="14">PPIases accelerate the folding of proteins. It catalyzes the cis-trans isomerization of proline imidic peptide bonds in oligopeptides. Involved in pre-mRNA splicing.</text>
</comment>
<comment type="similarity">
    <text evidence="13">Belongs to the cyclophilin-type PPIase family. CWC27 subfamily.</text>
</comment>
<feature type="domain" description="PPIase cyclophilin-type" evidence="16">
    <location>
        <begin position="18"/>
        <end position="193"/>
    </location>
</feature>
<feature type="region of interest" description="Disordered" evidence="15">
    <location>
        <begin position="375"/>
        <end position="413"/>
    </location>
</feature>
<evidence type="ECO:0000256" key="2">
    <source>
        <dbReference type="ARBA" id="ARBA00004123"/>
    </source>
</evidence>
<dbReference type="PROSITE" id="PS00170">
    <property type="entry name" value="CSA_PPIASE_1"/>
    <property type="match status" value="1"/>
</dbReference>
<keyword evidence="10" id="KW-0508">mRNA splicing</keyword>
<dbReference type="Pfam" id="PF00160">
    <property type="entry name" value="Pro_isomerase"/>
    <property type="match status" value="1"/>
</dbReference>
<name>A0A4P7NGA9_PYROR</name>
<dbReference type="AlphaFoldDB" id="A0A4P7NGA9"/>
<keyword evidence="8" id="KW-0747">Spliceosome</keyword>
<evidence type="ECO:0000256" key="5">
    <source>
        <dbReference type="ARBA" id="ARBA00013194"/>
    </source>
</evidence>
<evidence type="ECO:0000256" key="14">
    <source>
        <dbReference type="ARBA" id="ARBA00055615"/>
    </source>
</evidence>